<proteinExistence type="predicted"/>
<evidence type="ECO:0000313" key="3">
    <source>
        <dbReference type="Proteomes" id="UP000601099"/>
    </source>
</evidence>
<keyword evidence="3" id="KW-1185">Reference proteome</keyword>
<keyword evidence="1" id="KW-0732">Signal</keyword>
<reference evidence="2 3" key="1">
    <citation type="submission" date="2020-11" db="EMBL/GenBank/DDBJ databases">
        <title>Hymenobacter sp.</title>
        <authorList>
            <person name="Kim M.K."/>
        </authorList>
    </citation>
    <scope>NUCLEOTIDE SEQUENCE [LARGE SCALE GENOMIC DNA]</scope>
    <source>
        <strain evidence="2 3">BT594</strain>
    </source>
</reference>
<evidence type="ECO:0000313" key="2">
    <source>
        <dbReference type="EMBL" id="MBG8553475.1"/>
    </source>
</evidence>
<accession>A0ABS0L042</accession>
<comment type="caution">
    <text evidence="2">The sequence shown here is derived from an EMBL/GenBank/DDBJ whole genome shotgun (WGS) entry which is preliminary data.</text>
</comment>
<dbReference type="Proteomes" id="UP000601099">
    <property type="component" value="Unassembled WGS sequence"/>
</dbReference>
<feature type="signal peptide" evidence="1">
    <location>
        <begin position="1"/>
        <end position="23"/>
    </location>
</feature>
<dbReference type="RefSeq" id="WP_196954482.1">
    <property type="nucleotide sequence ID" value="NZ_JADWYK010000003.1"/>
</dbReference>
<feature type="chain" id="PRO_5045682350" description="DUF5683 domain-containing protein" evidence="1">
    <location>
        <begin position="24"/>
        <end position="196"/>
    </location>
</feature>
<name>A0ABS0L042_9BACT</name>
<dbReference type="EMBL" id="JADWYK010000003">
    <property type="protein sequence ID" value="MBG8553475.1"/>
    <property type="molecule type" value="Genomic_DNA"/>
</dbReference>
<protein>
    <recommendedName>
        <fullName evidence="4">DUF5683 domain-containing protein</fullName>
    </recommendedName>
</protein>
<evidence type="ECO:0008006" key="4">
    <source>
        <dbReference type="Google" id="ProtNLM"/>
    </source>
</evidence>
<gene>
    <name evidence="2" type="ORF">I5L79_07955</name>
</gene>
<organism evidence="2 3">
    <name type="scientific">Hymenobacter guriensis</name>
    <dbReference type="NCBI Taxonomy" id="2793065"/>
    <lineage>
        <taxon>Bacteria</taxon>
        <taxon>Pseudomonadati</taxon>
        <taxon>Bacteroidota</taxon>
        <taxon>Cytophagia</taxon>
        <taxon>Cytophagales</taxon>
        <taxon>Hymenobacteraceae</taxon>
        <taxon>Hymenobacter</taxon>
    </lineage>
</organism>
<sequence length="196" mass="22061">MHTTTKNTLRFLTVFLLVLVVSASGLRAQSTTIQLSPEDQERSYNGSQKNFFFQPEGEKDYLNAGFFGQHLRPYVAGNAQALEHLNDYRRQKWMHLGERAVFLGALGFYSQQVLARDERQYFNSAQKGALGVAAVSLLANVLINRNTNWHFRRAVEAQNAAMPAARAGAWQRMQPTNVGVATFSGKPQLLLTWSLR</sequence>
<evidence type="ECO:0000256" key="1">
    <source>
        <dbReference type="SAM" id="SignalP"/>
    </source>
</evidence>